<sequence length="470" mass="52750">MKRNLVKLVAALSVVLMLFTGCSAGDSTVGSKTAARVDEGTLKAIVEGEEYVIVDTRNDEEYNGWVIDESIPQGHIKGAVSFSQSWLEGLSAEEQQKLLDETGITKDKKVLLYSNYGEESASLVEKLAGLGYEEVLNIALSDISKNPNLSAAVEFEHMKNYQMFVYPQWVKDLVDGKNPDAYDGRDYIIIDTNYQTFEEYKKGHIPTAIYADTCEVECPPLWNLVSPETFKEFFKKTGITKDTLVILTSDEPMASGRLAAAFMYAGVEDVRMLNGGNQAWRQAGLEMETGENKWVEGEDFGAGIPVHPEYNIDMEEAREILADPNGRLVAVVCWDEYTGENNGGYSYFDEKGRIPGSVFGYGGVDAYHSEDFLDIDWTMRSYTEMEKIWAEWDINPENRSAFFCATGWRGALAFFETYAIGWENVSVFDGGFYEWSRNSENTIATGDPRVEYNKDRENSELKYLNSVGGH</sequence>
<keyword evidence="1" id="KW-0677">Repeat</keyword>
<dbReference type="InterPro" id="IPR036873">
    <property type="entry name" value="Rhodanese-like_dom_sf"/>
</dbReference>
<accession>A0A069RFC7</accession>
<dbReference type="SMART" id="SM00450">
    <property type="entry name" value="RHOD"/>
    <property type="match status" value="3"/>
</dbReference>
<evidence type="ECO:0000256" key="4">
    <source>
        <dbReference type="SAM" id="SignalP"/>
    </source>
</evidence>
<dbReference type="Pfam" id="PF00581">
    <property type="entry name" value="Rhodanese"/>
    <property type="match status" value="3"/>
</dbReference>
<evidence type="ECO:0000313" key="7">
    <source>
        <dbReference type="Proteomes" id="UP000027946"/>
    </source>
</evidence>
<dbReference type="CDD" id="cd00158">
    <property type="entry name" value="RHOD"/>
    <property type="match status" value="1"/>
</dbReference>
<dbReference type="RefSeq" id="WP_052636077.1">
    <property type="nucleotide sequence ID" value="NZ_FSRH01000006.1"/>
</dbReference>
<evidence type="ECO:0000259" key="5">
    <source>
        <dbReference type="PROSITE" id="PS50206"/>
    </source>
</evidence>
<evidence type="ECO:0000256" key="1">
    <source>
        <dbReference type="ARBA" id="ARBA00022737"/>
    </source>
</evidence>
<comment type="caution">
    <text evidence="6">The sequence shown here is derived from an EMBL/GenBank/DDBJ whole genome shotgun (WGS) entry which is preliminary data.</text>
</comment>
<dbReference type="PROSITE" id="PS51257">
    <property type="entry name" value="PROKAR_LIPOPROTEIN"/>
    <property type="match status" value="1"/>
</dbReference>
<keyword evidence="4" id="KW-0732">Signal</keyword>
<protein>
    <recommendedName>
        <fullName evidence="3">Sulfurtransferase</fullName>
    </recommendedName>
</protein>
<dbReference type="EMBL" id="JJMM01000010">
    <property type="protein sequence ID" value="KDR95706.1"/>
    <property type="molecule type" value="Genomic_DNA"/>
</dbReference>
<proteinExistence type="predicted"/>
<dbReference type="STRING" id="1121324.CLIT_10c04330"/>
<dbReference type="AlphaFoldDB" id="A0A069RFC7"/>
<gene>
    <name evidence="6" type="ORF">CLIT_10c04330</name>
</gene>
<evidence type="ECO:0000256" key="2">
    <source>
        <dbReference type="ARBA" id="ARBA00047549"/>
    </source>
</evidence>
<keyword evidence="7" id="KW-1185">Reference proteome</keyword>
<reference evidence="6 7" key="1">
    <citation type="submission" date="2014-03" db="EMBL/GenBank/DDBJ databases">
        <title>Genome sequence of Clostridium litorale W6, DSM 5388.</title>
        <authorList>
            <person name="Poehlein A."/>
            <person name="Jagirdar A."/>
            <person name="Khonsari B."/>
            <person name="Chibani C.M."/>
            <person name="Gutierrez Gutierrez D.A."/>
            <person name="Davydova E."/>
            <person name="Alghaithi H.S."/>
            <person name="Nair K.P."/>
            <person name="Dhamotharan K."/>
            <person name="Chandran L."/>
            <person name="G W."/>
            <person name="Daniel R."/>
        </authorList>
    </citation>
    <scope>NUCLEOTIDE SEQUENCE [LARGE SCALE GENOMIC DNA]</scope>
    <source>
        <strain evidence="6 7">W6</strain>
    </source>
</reference>
<dbReference type="CDD" id="cd01448">
    <property type="entry name" value="TST_Repeat_1"/>
    <property type="match status" value="1"/>
</dbReference>
<organism evidence="6 7">
    <name type="scientific">Peptoclostridium litorale DSM 5388</name>
    <dbReference type="NCBI Taxonomy" id="1121324"/>
    <lineage>
        <taxon>Bacteria</taxon>
        <taxon>Bacillati</taxon>
        <taxon>Bacillota</taxon>
        <taxon>Clostridia</taxon>
        <taxon>Peptostreptococcales</taxon>
        <taxon>Peptoclostridiaceae</taxon>
        <taxon>Peptoclostridium</taxon>
    </lineage>
</organism>
<dbReference type="PROSITE" id="PS50206">
    <property type="entry name" value="RHODANESE_3"/>
    <property type="match status" value="3"/>
</dbReference>
<evidence type="ECO:0000313" key="6">
    <source>
        <dbReference type="EMBL" id="KDR95706.1"/>
    </source>
</evidence>
<feature type="domain" description="Rhodanese" evidence="5">
    <location>
        <begin position="183"/>
        <end position="289"/>
    </location>
</feature>
<feature type="domain" description="Rhodanese" evidence="5">
    <location>
        <begin position="322"/>
        <end position="444"/>
    </location>
</feature>
<dbReference type="Proteomes" id="UP000027946">
    <property type="component" value="Unassembled WGS sequence"/>
</dbReference>
<dbReference type="PANTHER" id="PTHR43855:SF1">
    <property type="entry name" value="THIOSULFATE SULFURTRANSFERASE"/>
    <property type="match status" value="1"/>
</dbReference>
<comment type="catalytic activity">
    <reaction evidence="2">
        <text>thiosulfate + hydrogen cyanide = thiocyanate + sulfite + 2 H(+)</text>
        <dbReference type="Rhea" id="RHEA:16881"/>
        <dbReference type="ChEBI" id="CHEBI:15378"/>
        <dbReference type="ChEBI" id="CHEBI:17359"/>
        <dbReference type="ChEBI" id="CHEBI:18022"/>
        <dbReference type="ChEBI" id="CHEBI:18407"/>
        <dbReference type="ChEBI" id="CHEBI:33542"/>
        <dbReference type="EC" id="2.8.1.1"/>
    </reaction>
</comment>
<dbReference type="PROSITE" id="PS00683">
    <property type="entry name" value="RHODANESE_2"/>
    <property type="match status" value="1"/>
</dbReference>
<dbReference type="SUPFAM" id="SSF52821">
    <property type="entry name" value="Rhodanese/Cell cycle control phosphatase"/>
    <property type="match status" value="3"/>
</dbReference>
<dbReference type="Gene3D" id="3.40.250.10">
    <property type="entry name" value="Rhodanese-like domain"/>
    <property type="match status" value="3"/>
</dbReference>
<dbReference type="PANTHER" id="PTHR43855">
    <property type="entry name" value="THIOSULFATE SULFURTRANSFERASE"/>
    <property type="match status" value="1"/>
</dbReference>
<feature type="chain" id="PRO_5038377760" description="Sulfurtransferase" evidence="4">
    <location>
        <begin position="25"/>
        <end position="470"/>
    </location>
</feature>
<keyword evidence="3" id="KW-0808">Transferase</keyword>
<dbReference type="InterPro" id="IPR001307">
    <property type="entry name" value="Thiosulphate_STrfase_CS"/>
</dbReference>
<dbReference type="eggNOG" id="COG2897">
    <property type="taxonomic scope" value="Bacteria"/>
</dbReference>
<dbReference type="GO" id="GO:0004792">
    <property type="term" value="F:thiosulfate-cyanide sulfurtransferase activity"/>
    <property type="evidence" value="ECO:0007669"/>
    <property type="project" value="UniProtKB-EC"/>
</dbReference>
<feature type="domain" description="Rhodanese" evidence="5">
    <location>
        <begin position="47"/>
        <end position="141"/>
    </location>
</feature>
<dbReference type="InterPro" id="IPR051126">
    <property type="entry name" value="Thiosulfate_sulfurtransferase"/>
</dbReference>
<feature type="signal peptide" evidence="4">
    <location>
        <begin position="1"/>
        <end position="24"/>
    </location>
</feature>
<evidence type="ECO:0000256" key="3">
    <source>
        <dbReference type="RuleBase" id="RU000507"/>
    </source>
</evidence>
<dbReference type="InterPro" id="IPR001763">
    <property type="entry name" value="Rhodanese-like_dom"/>
</dbReference>
<name>A0A069RFC7_PEPLI</name>